<evidence type="ECO:0000313" key="3">
    <source>
        <dbReference type="Proteomes" id="UP001500618"/>
    </source>
</evidence>
<feature type="signal peptide" evidence="1">
    <location>
        <begin position="1"/>
        <end position="27"/>
    </location>
</feature>
<organism evidence="2 3">
    <name type="scientific">Fodinicola feengrottensis</name>
    <dbReference type="NCBI Taxonomy" id="435914"/>
    <lineage>
        <taxon>Bacteria</taxon>
        <taxon>Bacillati</taxon>
        <taxon>Actinomycetota</taxon>
        <taxon>Actinomycetes</taxon>
        <taxon>Mycobacteriales</taxon>
        <taxon>Fodinicola</taxon>
    </lineage>
</organism>
<feature type="chain" id="PRO_5045356870" description="Secreted protein" evidence="1">
    <location>
        <begin position="28"/>
        <end position="102"/>
    </location>
</feature>
<evidence type="ECO:0000256" key="1">
    <source>
        <dbReference type="SAM" id="SignalP"/>
    </source>
</evidence>
<name>A0ABN2FW88_9ACTN</name>
<evidence type="ECO:0000313" key="2">
    <source>
        <dbReference type="EMBL" id="GAA1660163.1"/>
    </source>
</evidence>
<evidence type="ECO:0008006" key="4">
    <source>
        <dbReference type="Google" id="ProtNLM"/>
    </source>
</evidence>
<keyword evidence="1" id="KW-0732">Signal</keyword>
<dbReference type="EMBL" id="BAAANY010000002">
    <property type="protein sequence ID" value="GAA1660163.1"/>
    <property type="molecule type" value="Genomic_DNA"/>
</dbReference>
<gene>
    <name evidence="2" type="ORF">GCM10009765_06960</name>
</gene>
<keyword evidence="3" id="KW-1185">Reference proteome</keyword>
<dbReference type="Proteomes" id="UP001500618">
    <property type="component" value="Unassembled WGS sequence"/>
</dbReference>
<comment type="caution">
    <text evidence="2">The sequence shown here is derived from an EMBL/GenBank/DDBJ whole genome shotgun (WGS) entry which is preliminary data.</text>
</comment>
<protein>
    <recommendedName>
        <fullName evidence="4">Secreted protein</fullName>
    </recommendedName>
</protein>
<proteinExistence type="predicted"/>
<sequence>MLSGTAPAVFACVVQLLAPAMPTRAGAAEAAVPAAGTTARAIAPITLTRKMARLFTCVSCRSKEQLNQAEKRHRAAARERATKMLVSRRCKIDSRRARVKGT</sequence>
<reference evidence="2 3" key="1">
    <citation type="journal article" date="2019" name="Int. J. Syst. Evol. Microbiol.">
        <title>The Global Catalogue of Microorganisms (GCM) 10K type strain sequencing project: providing services to taxonomists for standard genome sequencing and annotation.</title>
        <authorList>
            <consortium name="The Broad Institute Genomics Platform"/>
            <consortium name="The Broad Institute Genome Sequencing Center for Infectious Disease"/>
            <person name="Wu L."/>
            <person name="Ma J."/>
        </authorList>
    </citation>
    <scope>NUCLEOTIDE SEQUENCE [LARGE SCALE GENOMIC DNA]</scope>
    <source>
        <strain evidence="2 3">JCM 14718</strain>
    </source>
</reference>
<accession>A0ABN2FW88</accession>